<feature type="transmembrane region" description="Helical" evidence="6">
    <location>
        <begin position="20"/>
        <end position="41"/>
    </location>
</feature>
<keyword evidence="5" id="KW-0297">G-protein coupled receptor</keyword>
<comment type="subcellular location">
    <subcellularLocation>
        <location evidence="1">Membrane</location>
    </subcellularLocation>
</comment>
<dbReference type="InterPro" id="IPR000276">
    <property type="entry name" value="GPCR_Rhodpsn"/>
</dbReference>
<dbReference type="SUPFAM" id="SSF81321">
    <property type="entry name" value="Family A G protein-coupled receptor-like"/>
    <property type="match status" value="1"/>
</dbReference>
<evidence type="ECO:0000256" key="1">
    <source>
        <dbReference type="ARBA" id="ARBA00004370"/>
    </source>
</evidence>
<comment type="similarity">
    <text evidence="5">Belongs to the G-protein coupled receptor 1 family.</text>
</comment>
<evidence type="ECO:0000313" key="9">
    <source>
        <dbReference type="EMBL" id="CAF3966620.1"/>
    </source>
</evidence>
<feature type="transmembrane region" description="Helical" evidence="6">
    <location>
        <begin position="92"/>
        <end position="121"/>
    </location>
</feature>
<feature type="domain" description="G-protein coupled receptors family 1 profile" evidence="7">
    <location>
        <begin position="33"/>
        <end position="298"/>
    </location>
</feature>
<dbReference type="Pfam" id="PF00001">
    <property type="entry name" value="7tm_1"/>
    <property type="match status" value="1"/>
</dbReference>
<feature type="transmembrane region" description="Helical" evidence="6">
    <location>
        <begin position="53"/>
        <end position="72"/>
    </location>
</feature>
<dbReference type="CDD" id="cd14978">
    <property type="entry name" value="7tmA_FMRFamide_R-like"/>
    <property type="match status" value="1"/>
</dbReference>
<feature type="transmembrane region" description="Helical" evidence="6">
    <location>
        <begin position="193"/>
        <end position="219"/>
    </location>
</feature>
<dbReference type="PANTHER" id="PTHR46641">
    <property type="entry name" value="FMRFAMIDE RECEPTOR-RELATED"/>
    <property type="match status" value="1"/>
</dbReference>
<dbReference type="InterPro" id="IPR017452">
    <property type="entry name" value="GPCR_Rhodpsn_7TM"/>
</dbReference>
<name>A0A814WSG2_9BILA</name>
<feature type="transmembrane region" description="Helical" evidence="6">
    <location>
        <begin position="240"/>
        <end position="265"/>
    </location>
</feature>
<sequence length="335" mass="39347">MIYCTEKPDFVYEFKRIMEGWVLTCICLFGIIGNTLTCVILLHSQMRKSSTNLYLFALSFVNIIVLIGYILSHGLRGIFYNYCSTSITSYELFYSQIFLITYPIHITTMLISIYLAVSVTIDRFLIICIPFRMQKFHSQKSALLAIICVCLFCIIYCLPFWFEFTYEKDVSYSTFALSSFGQHLLFRLLMRKYLYLIFVFLIPLSILIFCKTCIIKRLIMIRKKRQQLHKQDHSTNSITLLLLTLAGVFLLTQFPYFLFNIIYALKGPEYMETRNARLCLSVNNILSVINASSVFILYSFFGQNFREVLRIIFCCNNHQHKNNVVQFQLIRQINI</sequence>
<dbReference type="Proteomes" id="UP000663829">
    <property type="component" value="Unassembled WGS sequence"/>
</dbReference>
<reference evidence="8" key="1">
    <citation type="submission" date="2021-02" db="EMBL/GenBank/DDBJ databases">
        <authorList>
            <person name="Nowell W R."/>
        </authorList>
    </citation>
    <scope>NUCLEOTIDE SEQUENCE</scope>
</reference>
<keyword evidence="4 6" id="KW-0472">Membrane</keyword>
<dbReference type="InterPro" id="IPR052954">
    <property type="entry name" value="GPCR-Ligand_Int"/>
</dbReference>
<dbReference type="EMBL" id="CAJOBC010008623">
    <property type="protein sequence ID" value="CAF3966620.1"/>
    <property type="molecule type" value="Genomic_DNA"/>
</dbReference>
<dbReference type="PANTHER" id="PTHR46641:SF2">
    <property type="entry name" value="FMRFAMIDE RECEPTOR"/>
    <property type="match status" value="1"/>
</dbReference>
<feature type="transmembrane region" description="Helical" evidence="6">
    <location>
        <begin position="142"/>
        <end position="162"/>
    </location>
</feature>
<feature type="transmembrane region" description="Helical" evidence="6">
    <location>
        <begin position="285"/>
        <end position="301"/>
    </location>
</feature>
<dbReference type="GO" id="GO:0004930">
    <property type="term" value="F:G protein-coupled receptor activity"/>
    <property type="evidence" value="ECO:0007669"/>
    <property type="project" value="UniProtKB-KW"/>
</dbReference>
<keyword evidence="5" id="KW-0807">Transducer</keyword>
<organism evidence="8 10">
    <name type="scientific">Didymodactylos carnosus</name>
    <dbReference type="NCBI Taxonomy" id="1234261"/>
    <lineage>
        <taxon>Eukaryota</taxon>
        <taxon>Metazoa</taxon>
        <taxon>Spiralia</taxon>
        <taxon>Gnathifera</taxon>
        <taxon>Rotifera</taxon>
        <taxon>Eurotatoria</taxon>
        <taxon>Bdelloidea</taxon>
        <taxon>Philodinida</taxon>
        <taxon>Philodinidae</taxon>
        <taxon>Didymodactylos</taxon>
    </lineage>
</organism>
<dbReference type="OrthoDB" id="10011262at2759"/>
<evidence type="ECO:0000313" key="10">
    <source>
        <dbReference type="Proteomes" id="UP000663829"/>
    </source>
</evidence>
<dbReference type="EMBL" id="CAJNOQ010008622">
    <property type="protein sequence ID" value="CAF1202225.1"/>
    <property type="molecule type" value="Genomic_DNA"/>
</dbReference>
<dbReference type="PROSITE" id="PS50262">
    <property type="entry name" value="G_PROTEIN_RECEP_F1_2"/>
    <property type="match status" value="1"/>
</dbReference>
<keyword evidence="5" id="KW-0675">Receptor</keyword>
<dbReference type="Gene3D" id="1.20.1070.10">
    <property type="entry name" value="Rhodopsin 7-helix transmembrane proteins"/>
    <property type="match status" value="1"/>
</dbReference>
<dbReference type="Proteomes" id="UP000681722">
    <property type="component" value="Unassembled WGS sequence"/>
</dbReference>
<keyword evidence="3 6" id="KW-1133">Transmembrane helix</keyword>
<evidence type="ECO:0000256" key="3">
    <source>
        <dbReference type="ARBA" id="ARBA00022989"/>
    </source>
</evidence>
<accession>A0A814WSG2</accession>
<evidence type="ECO:0000256" key="6">
    <source>
        <dbReference type="SAM" id="Phobius"/>
    </source>
</evidence>
<keyword evidence="2 5" id="KW-0812">Transmembrane</keyword>
<evidence type="ECO:0000313" key="8">
    <source>
        <dbReference type="EMBL" id="CAF1202225.1"/>
    </source>
</evidence>
<protein>
    <recommendedName>
        <fullName evidence="7">G-protein coupled receptors family 1 profile domain-containing protein</fullName>
    </recommendedName>
</protein>
<comment type="caution">
    <text evidence="8">The sequence shown here is derived from an EMBL/GenBank/DDBJ whole genome shotgun (WGS) entry which is preliminary data.</text>
</comment>
<gene>
    <name evidence="8" type="ORF">GPM918_LOCUS23779</name>
    <name evidence="9" type="ORF">SRO942_LOCUS23778</name>
</gene>
<evidence type="ECO:0000256" key="4">
    <source>
        <dbReference type="ARBA" id="ARBA00023136"/>
    </source>
</evidence>
<evidence type="ECO:0000259" key="7">
    <source>
        <dbReference type="PROSITE" id="PS50262"/>
    </source>
</evidence>
<dbReference type="PRINTS" id="PR00237">
    <property type="entry name" value="GPCRRHODOPSN"/>
</dbReference>
<keyword evidence="10" id="KW-1185">Reference proteome</keyword>
<dbReference type="GO" id="GO:0016020">
    <property type="term" value="C:membrane"/>
    <property type="evidence" value="ECO:0007669"/>
    <property type="project" value="UniProtKB-SubCell"/>
</dbReference>
<proteinExistence type="inferred from homology"/>
<dbReference type="AlphaFoldDB" id="A0A814WSG2"/>
<evidence type="ECO:0000256" key="5">
    <source>
        <dbReference type="RuleBase" id="RU000688"/>
    </source>
</evidence>
<evidence type="ECO:0000256" key="2">
    <source>
        <dbReference type="ARBA" id="ARBA00022692"/>
    </source>
</evidence>
<dbReference type="PROSITE" id="PS00237">
    <property type="entry name" value="G_PROTEIN_RECEP_F1_1"/>
    <property type="match status" value="1"/>
</dbReference>